<evidence type="ECO:0000256" key="1">
    <source>
        <dbReference type="ARBA" id="ARBA00004141"/>
    </source>
</evidence>
<accession>A0A9X7ZES3</accession>
<evidence type="ECO:0000256" key="2">
    <source>
        <dbReference type="ARBA" id="ARBA00022692"/>
    </source>
</evidence>
<dbReference type="InterPro" id="IPR032808">
    <property type="entry name" value="DoxX"/>
</dbReference>
<dbReference type="Pfam" id="PF13564">
    <property type="entry name" value="DoxX_2"/>
    <property type="match status" value="1"/>
</dbReference>
<evidence type="ECO:0000313" key="6">
    <source>
        <dbReference type="EMBL" id="KLO27451.1"/>
    </source>
</evidence>
<gene>
    <name evidence="6" type="ORF">ABW16_16125</name>
    <name evidence="7" type="ORF">K3U94_02120</name>
</gene>
<evidence type="ECO:0000313" key="7">
    <source>
        <dbReference type="EMBL" id="QZA08166.1"/>
    </source>
</evidence>
<organism evidence="7 9">
    <name type="scientific">Mycolicibacter heraklionensis</name>
    <dbReference type="NCBI Taxonomy" id="512402"/>
    <lineage>
        <taxon>Bacteria</taxon>
        <taxon>Bacillati</taxon>
        <taxon>Actinomycetota</taxon>
        <taxon>Actinomycetes</taxon>
        <taxon>Mycobacteriales</taxon>
        <taxon>Mycobacteriaceae</taxon>
        <taxon>Mycolicibacter</taxon>
    </lineage>
</organism>
<dbReference type="OrthoDB" id="4377071at2"/>
<dbReference type="GO" id="GO:0016020">
    <property type="term" value="C:membrane"/>
    <property type="evidence" value="ECO:0007669"/>
    <property type="project" value="UniProtKB-SubCell"/>
</dbReference>
<feature type="transmembrane region" description="Helical" evidence="5">
    <location>
        <begin position="94"/>
        <end position="112"/>
    </location>
</feature>
<keyword evidence="8" id="KW-1185">Reference proteome</keyword>
<dbReference type="RefSeq" id="WP_047320206.1">
    <property type="nucleotide sequence ID" value="NZ_CP080997.1"/>
</dbReference>
<sequence length="119" mass="12275">MSVLTSPKTYTGLAAFQAADAVLCAIPAPFITTALDTVGCPQEVRPVLPIVKAASAVGLLSVHRFPGLARLTTAALTLYFVLAVGAHVRVRDSIANTVPAASFLALFAAMTLRGPRAAD</sequence>
<feature type="transmembrane region" description="Helical" evidence="5">
    <location>
        <begin position="68"/>
        <end position="88"/>
    </location>
</feature>
<name>A0A9X7ZES3_9MYCO</name>
<reference evidence="7" key="2">
    <citation type="submission" date="2021-08" db="EMBL/GenBank/DDBJ databases">
        <title>Whole genome sequencing of non-tuberculosis mycobacteria type-strains.</title>
        <authorList>
            <person name="Igarashi Y."/>
            <person name="Osugi A."/>
            <person name="Mitarai S."/>
        </authorList>
    </citation>
    <scope>NUCLEOTIDE SEQUENCE</scope>
    <source>
        <strain evidence="7">JCM 30995</strain>
    </source>
</reference>
<keyword evidence="4 5" id="KW-0472">Membrane</keyword>
<evidence type="ECO:0000256" key="3">
    <source>
        <dbReference type="ARBA" id="ARBA00022989"/>
    </source>
</evidence>
<reference evidence="6 8" key="1">
    <citation type="submission" date="2015-05" db="EMBL/GenBank/DDBJ databases">
        <title>Genome sequence of Mycobacterium heraklionense Davo strain.</title>
        <authorList>
            <person name="Greninger A.L."/>
            <person name="Cunningham G."/>
            <person name="Miller S."/>
        </authorList>
    </citation>
    <scope>NUCLEOTIDE SEQUENCE [LARGE SCALE GENOMIC DNA]</scope>
    <source>
        <strain evidence="6 8">Davo</strain>
    </source>
</reference>
<evidence type="ECO:0000313" key="9">
    <source>
        <dbReference type="Proteomes" id="UP000825008"/>
    </source>
</evidence>
<evidence type="ECO:0000256" key="4">
    <source>
        <dbReference type="ARBA" id="ARBA00023136"/>
    </source>
</evidence>
<dbReference type="EMBL" id="LDPO01000014">
    <property type="protein sequence ID" value="KLO27451.1"/>
    <property type="molecule type" value="Genomic_DNA"/>
</dbReference>
<dbReference type="AlphaFoldDB" id="A0A9X7ZES3"/>
<keyword evidence="3 5" id="KW-1133">Transmembrane helix</keyword>
<evidence type="ECO:0000313" key="8">
    <source>
        <dbReference type="Proteomes" id="UP000036464"/>
    </source>
</evidence>
<evidence type="ECO:0000256" key="5">
    <source>
        <dbReference type="SAM" id="Phobius"/>
    </source>
</evidence>
<dbReference type="Proteomes" id="UP000825008">
    <property type="component" value="Chromosome"/>
</dbReference>
<dbReference type="KEGG" id="mher:K3U94_02120"/>
<dbReference type="Proteomes" id="UP000036464">
    <property type="component" value="Unassembled WGS sequence"/>
</dbReference>
<protein>
    <submittedName>
        <fullName evidence="7">DoxX family protein</fullName>
    </submittedName>
</protein>
<keyword evidence="2 5" id="KW-0812">Transmembrane</keyword>
<dbReference type="EMBL" id="CP080997">
    <property type="protein sequence ID" value="QZA08166.1"/>
    <property type="molecule type" value="Genomic_DNA"/>
</dbReference>
<proteinExistence type="predicted"/>
<comment type="subcellular location">
    <subcellularLocation>
        <location evidence="1">Membrane</location>
        <topology evidence="1">Multi-pass membrane protein</topology>
    </subcellularLocation>
</comment>